<keyword evidence="2" id="KW-0560">Oxidoreductase</keyword>
<dbReference type="SUPFAM" id="SSF50129">
    <property type="entry name" value="GroES-like"/>
    <property type="match status" value="1"/>
</dbReference>
<keyword evidence="1" id="KW-0521">NADP</keyword>
<dbReference type="GO" id="GO:0003960">
    <property type="term" value="F:quinone reductase (NADPH) activity"/>
    <property type="evidence" value="ECO:0007669"/>
    <property type="project" value="InterPro"/>
</dbReference>
<dbReference type="GO" id="GO:0005829">
    <property type="term" value="C:cytosol"/>
    <property type="evidence" value="ECO:0007669"/>
    <property type="project" value="TreeGrafter"/>
</dbReference>
<protein>
    <submittedName>
        <fullName evidence="4">NADPH2:quinone reductase</fullName>
    </submittedName>
</protein>
<evidence type="ECO:0000259" key="3">
    <source>
        <dbReference type="SMART" id="SM00829"/>
    </source>
</evidence>
<evidence type="ECO:0000256" key="2">
    <source>
        <dbReference type="ARBA" id="ARBA00023002"/>
    </source>
</evidence>
<dbReference type="Pfam" id="PF00107">
    <property type="entry name" value="ADH_zinc_N"/>
    <property type="match status" value="1"/>
</dbReference>
<dbReference type="GO" id="GO:0035925">
    <property type="term" value="F:mRNA 3'-UTR AU-rich region binding"/>
    <property type="evidence" value="ECO:0007669"/>
    <property type="project" value="TreeGrafter"/>
</dbReference>
<gene>
    <name evidence="4" type="ORF">SAMN06265368_2285</name>
</gene>
<dbReference type="InterPro" id="IPR011032">
    <property type="entry name" value="GroES-like_sf"/>
</dbReference>
<keyword evidence="5" id="KW-1185">Reference proteome</keyword>
<dbReference type="PANTHER" id="PTHR48106:SF13">
    <property type="entry name" value="QUINONE OXIDOREDUCTASE-RELATED"/>
    <property type="match status" value="1"/>
</dbReference>
<dbReference type="Proteomes" id="UP000219439">
    <property type="component" value="Unassembled WGS sequence"/>
</dbReference>
<dbReference type="InterPro" id="IPR020843">
    <property type="entry name" value="ER"/>
</dbReference>
<dbReference type="InterPro" id="IPR036291">
    <property type="entry name" value="NAD(P)-bd_dom_sf"/>
</dbReference>
<sequence>MTQATSAFRFSEYGDASVLNMESLELVTPAAGEIQIEQDAIGVNFIDIYHRKGVFAAQLPLPAGLGMEGVGTITALGEDVSGLAIGDRVAYVGGPPNAYSQHRNLPAARALKVPSDLSSEMVAALIFKGLTVEYLTHRCCNLGEGDVVLWHAAAGGVGTIASQWLASKGVSVIGTVSSAIKADMAKANGCTHVINYKEEDFEERVKEITNGKGVDVVYDSVGADTFTKSMNCLRPRGTLVSFGEASGLVDALPVSMLGAKGSLYITRPSIAHYTADRGEYEQAAENLFAAIRSGAVKSPEITTYPLVDAARAHTDMEERRTTGSIILQP</sequence>
<evidence type="ECO:0000313" key="5">
    <source>
        <dbReference type="Proteomes" id="UP000219439"/>
    </source>
</evidence>
<dbReference type="EMBL" id="OBEL01000002">
    <property type="protein sequence ID" value="SNZ19205.1"/>
    <property type="molecule type" value="Genomic_DNA"/>
</dbReference>
<evidence type="ECO:0000313" key="4">
    <source>
        <dbReference type="EMBL" id="SNZ19205.1"/>
    </source>
</evidence>
<feature type="domain" description="Enoyl reductase (ER)" evidence="3">
    <location>
        <begin position="14"/>
        <end position="327"/>
    </location>
</feature>
<dbReference type="Gene3D" id="3.90.180.10">
    <property type="entry name" value="Medium-chain alcohol dehydrogenases, catalytic domain"/>
    <property type="match status" value="1"/>
</dbReference>
<dbReference type="CDD" id="cd05286">
    <property type="entry name" value="QOR2"/>
    <property type="match status" value="1"/>
</dbReference>
<dbReference type="PANTHER" id="PTHR48106">
    <property type="entry name" value="QUINONE OXIDOREDUCTASE PIG3-RELATED"/>
    <property type="match status" value="1"/>
</dbReference>
<proteinExistence type="predicted"/>
<reference evidence="4 5" key="1">
    <citation type="submission" date="2017-09" db="EMBL/GenBank/DDBJ databases">
        <authorList>
            <person name="Ehlers B."/>
            <person name="Leendertz F.H."/>
        </authorList>
    </citation>
    <scope>NUCLEOTIDE SEQUENCE [LARGE SCALE GENOMIC DNA]</scope>
    <source>
        <strain evidence="4 5">DSM 18289</strain>
    </source>
</reference>
<dbReference type="FunFam" id="3.40.50.720:FF:000053">
    <property type="entry name" value="Quinone oxidoreductase 1"/>
    <property type="match status" value="1"/>
</dbReference>
<dbReference type="Pfam" id="PF08240">
    <property type="entry name" value="ADH_N"/>
    <property type="match status" value="1"/>
</dbReference>
<dbReference type="GO" id="GO:0070402">
    <property type="term" value="F:NADPH binding"/>
    <property type="evidence" value="ECO:0007669"/>
    <property type="project" value="TreeGrafter"/>
</dbReference>
<accession>A0A285PBV3</accession>
<dbReference type="InterPro" id="IPR013149">
    <property type="entry name" value="ADH-like_C"/>
</dbReference>
<evidence type="ECO:0000256" key="1">
    <source>
        <dbReference type="ARBA" id="ARBA00022857"/>
    </source>
</evidence>
<dbReference type="AlphaFoldDB" id="A0A285PBV3"/>
<name>A0A285PBV3_9HYPH</name>
<dbReference type="RefSeq" id="WP_244580081.1">
    <property type="nucleotide sequence ID" value="NZ_OBEL01000002.1"/>
</dbReference>
<dbReference type="Gene3D" id="3.40.50.720">
    <property type="entry name" value="NAD(P)-binding Rossmann-like Domain"/>
    <property type="match status" value="1"/>
</dbReference>
<organism evidence="4 5">
    <name type="scientific">Cohaesibacter gelatinilyticus</name>
    <dbReference type="NCBI Taxonomy" id="372072"/>
    <lineage>
        <taxon>Bacteria</taxon>
        <taxon>Pseudomonadati</taxon>
        <taxon>Pseudomonadota</taxon>
        <taxon>Alphaproteobacteria</taxon>
        <taxon>Hyphomicrobiales</taxon>
        <taxon>Cohaesibacteraceae</taxon>
    </lineage>
</organism>
<dbReference type="SUPFAM" id="SSF51735">
    <property type="entry name" value="NAD(P)-binding Rossmann-fold domains"/>
    <property type="match status" value="1"/>
</dbReference>
<dbReference type="SMART" id="SM00829">
    <property type="entry name" value="PKS_ER"/>
    <property type="match status" value="1"/>
</dbReference>
<dbReference type="InterPro" id="IPR013154">
    <property type="entry name" value="ADH-like_N"/>
</dbReference>
<dbReference type="InterPro" id="IPR047618">
    <property type="entry name" value="QOR-like"/>
</dbReference>